<name>A0A6N7EGY7_9MICO</name>
<evidence type="ECO:0000313" key="2">
    <source>
        <dbReference type="EMBL" id="MPV35925.1"/>
    </source>
</evidence>
<gene>
    <name evidence="2" type="ORF">GB881_02470</name>
</gene>
<proteinExistence type="predicted"/>
<dbReference type="EMBL" id="WHPC01000005">
    <property type="protein sequence ID" value="MPV35925.1"/>
    <property type="molecule type" value="Genomic_DNA"/>
</dbReference>
<accession>A0A6N7EGY7</accession>
<dbReference type="RefSeq" id="WP_152193286.1">
    <property type="nucleotide sequence ID" value="NZ_VUKD01000001.1"/>
</dbReference>
<evidence type="ECO:0000313" key="3">
    <source>
        <dbReference type="Proteomes" id="UP000437709"/>
    </source>
</evidence>
<protein>
    <submittedName>
        <fullName evidence="2">Uncharacterized protein</fullName>
    </submittedName>
</protein>
<organism evidence="2 3">
    <name type="scientific">Georgenia subflava</name>
    <dbReference type="NCBI Taxonomy" id="1622177"/>
    <lineage>
        <taxon>Bacteria</taxon>
        <taxon>Bacillati</taxon>
        <taxon>Actinomycetota</taxon>
        <taxon>Actinomycetes</taxon>
        <taxon>Micrococcales</taxon>
        <taxon>Bogoriellaceae</taxon>
        <taxon>Georgenia</taxon>
    </lineage>
</organism>
<comment type="caution">
    <text evidence="2">The sequence shown here is derived from an EMBL/GenBank/DDBJ whole genome shotgun (WGS) entry which is preliminary data.</text>
</comment>
<dbReference type="Proteomes" id="UP000437709">
    <property type="component" value="Unassembled WGS sequence"/>
</dbReference>
<dbReference type="AlphaFoldDB" id="A0A6N7EGY7"/>
<feature type="region of interest" description="Disordered" evidence="1">
    <location>
        <begin position="90"/>
        <end position="111"/>
    </location>
</feature>
<reference evidence="2 3" key="1">
    <citation type="submission" date="2019-10" db="EMBL/GenBank/DDBJ databases">
        <title>Georgenia wutianyii sp. nov. and Georgenia yuyongxinii sp. nov. isolated from plateau pika (Ochotona curzoniae) in the Qinghai-Tibet plateau of China.</title>
        <authorList>
            <person name="Tian Z."/>
        </authorList>
    </citation>
    <scope>NUCLEOTIDE SEQUENCE [LARGE SCALE GENOMIC DNA]</scope>
    <source>
        <strain evidence="2 3">JCM 19765</strain>
    </source>
</reference>
<dbReference type="OrthoDB" id="4774250at2"/>
<keyword evidence="3" id="KW-1185">Reference proteome</keyword>
<sequence length="190" mass="19481">MIRHDATGRKTSVPVVLPLVEATIEDSGHITVVVDGEAYLPRTPLSRANLRAQIAALAADRATPLRVHVREPGGGTFTDVVTPEDAALLSAPTAPAPAPESPSATSTGAEAEPFQVTGEGPVVGLTGSGFLPGEHVAFAVIVLRQQADADGTAVLHLPGSLTNRKPGPFVLFGQTSGTLVLADPFGGDQR</sequence>
<evidence type="ECO:0000256" key="1">
    <source>
        <dbReference type="SAM" id="MobiDB-lite"/>
    </source>
</evidence>